<name>A0A8J6CC06_DIALT</name>
<dbReference type="InterPro" id="IPR045853">
    <property type="entry name" value="Pep_chain_release_fac_I_sf"/>
</dbReference>
<evidence type="ECO:0000259" key="6">
    <source>
        <dbReference type="PROSITE" id="PS00745"/>
    </source>
</evidence>
<dbReference type="AlphaFoldDB" id="A0A8J6CC06"/>
<dbReference type="SUPFAM" id="SSF75620">
    <property type="entry name" value="Release factor"/>
    <property type="match status" value="1"/>
</dbReference>
<dbReference type="FunFam" id="3.30.160.20:FF:000004">
    <property type="entry name" value="Peptide chain release factor 1"/>
    <property type="match status" value="1"/>
</dbReference>
<dbReference type="PANTHER" id="PTHR43804">
    <property type="entry name" value="LD18447P"/>
    <property type="match status" value="1"/>
</dbReference>
<reference evidence="7" key="1">
    <citation type="submission" date="2021-05" db="EMBL/GenBank/DDBJ databases">
        <title>The genome of the haptophyte Pavlova lutheri (Diacronema luteri, Pavlovales) - a model for lipid biosynthesis in eukaryotic algae.</title>
        <authorList>
            <person name="Hulatt C.J."/>
            <person name="Posewitz M.C."/>
        </authorList>
    </citation>
    <scope>NUCLEOTIDE SEQUENCE</scope>
    <source>
        <strain evidence="7">NIVA-4/92</strain>
    </source>
</reference>
<evidence type="ECO:0000256" key="2">
    <source>
        <dbReference type="ARBA" id="ARBA00022481"/>
    </source>
</evidence>
<accession>A0A8J6CC06</accession>
<evidence type="ECO:0000256" key="1">
    <source>
        <dbReference type="ARBA" id="ARBA00010835"/>
    </source>
</evidence>
<keyword evidence="2" id="KW-0488">Methylation</keyword>
<evidence type="ECO:0000256" key="5">
    <source>
        <dbReference type="SAM" id="SignalP"/>
    </source>
</evidence>
<dbReference type="OrthoDB" id="2019491at2759"/>
<keyword evidence="8" id="KW-1185">Reference proteome</keyword>
<comment type="similarity">
    <text evidence="1">Belongs to the prokaryotic/mitochondrial release factor family.</text>
</comment>
<dbReference type="InterPro" id="IPR000352">
    <property type="entry name" value="Pep_chain_release_fac_I"/>
</dbReference>
<dbReference type="OMA" id="MERESCV"/>
<dbReference type="Pfam" id="PF03462">
    <property type="entry name" value="PCRF"/>
    <property type="match status" value="1"/>
</dbReference>
<feature type="coiled-coil region" evidence="4">
    <location>
        <begin position="137"/>
        <end position="164"/>
    </location>
</feature>
<dbReference type="InterPro" id="IPR050057">
    <property type="entry name" value="Prokaryotic/Mito_RF"/>
</dbReference>
<feature type="signal peptide" evidence="5">
    <location>
        <begin position="1"/>
        <end position="29"/>
    </location>
</feature>
<keyword evidence="3" id="KW-0648">Protein biosynthesis</keyword>
<evidence type="ECO:0000256" key="3">
    <source>
        <dbReference type="ARBA" id="ARBA00022917"/>
    </source>
</evidence>
<gene>
    <name evidence="7" type="ORF">KFE25_000395</name>
</gene>
<proteinExistence type="inferred from homology"/>
<dbReference type="Gene3D" id="6.10.140.1950">
    <property type="match status" value="1"/>
</dbReference>
<organism evidence="7 8">
    <name type="scientific">Diacronema lutheri</name>
    <name type="common">Unicellular marine alga</name>
    <name type="synonym">Monochrysis lutheri</name>
    <dbReference type="NCBI Taxonomy" id="2081491"/>
    <lineage>
        <taxon>Eukaryota</taxon>
        <taxon>Haptista</taxon>
        <taxon>Haptophyta</taxon>
        <taxon>Pavlovophyceae</taxon>
        <taxon>Pavlovales</taxon>
        <taxon>Pavlovaceae</taxon>
        <taxon>Diacronema</taxon>
    </lineage>
</organism>
<dbReference type="InterPro" id="IPR005139">
    <property type="entry name" value="PCRF"/>
</dbReference>
<dbReference type="Proteomes" id="UP000751190">
    <property type="component" value="Unassembled WGS sequence"/>
</dbReference>
<evidence type="ECO:0000313" key="8">
    <source>
        <dbReference type="Proteomes" id="UP000751190"/>
    </source>
</evidence>
<feature type="chain" id="PRO_5035238304" description="Prokaryotic-type class I peptide chain release factors domain-containing protein" evidence="5">
    <location>
        <begin position="30"/>
        <end position="427"/>
    </location>
</feature>
<comment type="caution">
    <text evidence="7">The sequence shown here is derived from an EMBL/GenBank/DDBJ whole genome shotgun (WGS) entry which is preliminary data.</text>
</comment>
<evidence type="ECO:0000313" key="7">
    <source>
        <dbReference type="EMBL" id="KAG8467079.1"/>
    </source>
</evidence>
<dbReference type="SMART" id="SM00937">
    <property type="entry name" value="PCRF"/>
    <property type="match status" value="1"/>
</dbReference>
<keyword evidence="4" id="KW-0175">Coiled coil</keyword>
<protein>
    <recommendedName>
        <fullName evidence="6">Prokaryotic-type class I peptide chain release factors domain-containing protein</fullName>
    </recommendedName>
</protein>
<feature type="domain" description="Prokaryotic-type class I peptide chain release factors" evidence="6">
    <location>
        <begin position="294"/>
        <end position="310"/>
    </location>
</feature>
<keyword evidence="5" id="KW-0732">Signal</keyword>
<evidence type="ECO:0000256" key="4">
    <source>
        <dbReference type="SAM" id="Coils"/>
    </source>
</evidence>
<dbReference type="Gene3D" id="3.30.70.1660">
    <property type="match status" value="1"/>
</dbReference>
<dbReference type="Gene3D" id="3.30.160.20">
    <property type="match status" value="1"/>
</dbReference>
<dbReference type="EMBL" id="JAGTXO010000006">
    <property type="protein sequence ID" value="KAG8467079.1"/>
    <property type="molecule type" value="Genomic_DNA"/>
</dbReference>
<dbReference type="GO" id="GO:0003747">
    <property type="term" value="F:translation release factor activity"/>
    <property type="evidence" value="ECO:0007669"/>
    <property type="project" value="InterPro"/>
</dbReference>
<dbReference type="GO" id="GO:0005737">
    <property type="term" value="C:cytoplasm"/>
    <property type="evidence" value="ECO:0007669"/>
    <property type="project" value="UniProtKB-ARBA"/>
</dbReference>
<sequence>MALAAWGTAAWRSATWRAAAWRAPVPTRACCALRALAAAQPLGRALSSVATGRPAAGALQRVEALARRHADAAVELERSTEFSSAAYVALAQEVAKLAPVGHAHEQLLAKHAELAELDALILEGGASGTRAVDAELREMAVEERVEVEAALAQLERAAADALAEYDAACVPDDVVSAAVLEVRAGAGGDEAALFARELFGMYTLYAQQRSWAVERLGESEAPSGGLREASMVVRGRGALAALTNEAGVHRVQRVPATEKLGRVHTSTASVAVLPEAAEADVEIAETDLKIETCRASGAGGQHVNTTDSAVRIVHLPTGIVAQCQDERSQQMNRQKAMRVLRARILAHEEEKLVSERTSSRREQIGANTRSERIRTYNFHDNRITDHRCGLTLHGMDRMFRGDLLAEFAQALRDAARDDIERSAAADD</sequence>
<dbReference type="PANTHER" id="PTHR43804:SF7">
    <property type="entry name" value="LD18447P"/>
    <property type="match status" value="1"/>
</dbReference>
<dbReference type="Pfam" id="PF00472">
    <property type="entry name" value="RF-1"/>
    <property type="match status" value="1"/>
</dbReference>
<dbReference type="PROSITE" id="PS00745">
    <property type="entry name" value="RF_PROK_I"/>
    <property type="match status" value="1"/>
</dbReference>